<reference evidence="2" key="1">
    <citation type="submission" date="2019-04" db="EMBL/GenBank/DDBJ databases">
        <title>Genome assembly of Zosterops borbonicus 15179.</title>
        <authorList>
            <person name="Leroy T."/>
            <person name="Anselmetti Y."/>
            <person name="Tilak M.-K."/>
            <person name="Nabholz B."/>
        </authorList>
    </citation>
    <scope>NUCLEOTIDE SEQUENCE</scope>
    <source>
        <strain evidence="2">HGM_15179</strain>
        <tissue evidence="2">Muscle</tissue>
    </source>
</reference>
<dbReference type="EMBL" id="SWJQ01000043">
    <property type="protein sequence ID" value="TRZ24647.1"/>
    <property type="molecule type" value="Genomic_DNA"/>
</dbReference>
<sequence>AHTSQAQVTDEAAHPCTSSWRSKEEDSEGQKAGEMHLCVPCSGYQGVKSYFHQ</sequence>
<evidence type="ECO:0000313" key="2">
    <source>
        <dbReference type="EMBL" id="TRZ24647.1"/>
    </source>
</evidence>
<feature type="non-terminal residue" evidence="2">
    <location>
        <position position="1"/>
    </location>
</feature>
<accession>A0A8K1LSN6</accession>
<feature type="compositionally biased region" description="Basic and acidic residues" evidence="1">
    <location>
        <begin position="21"/>
        <end position="32"/>
    </location>
</feature>
<dbReference type="Proteomes" id="UP000796761">
    <property type="component" value="Unassembled WGS sequence"/>
</dbReference>
<evidence type="ECO:0000313" key="3">
    <source>
        <dbReference type="Proteomes" id="UP000796761"/>
    </source>
</evidence>
<keyword evidence="3" id="KW-1185">Reference proteome</keyword>
<proteinExistence type="predicted"/>
<protein>
    <submittedName>
        <fullName evidence="2">Uncharacterized protein</fullName>
    </submittedName>
</protein>
<organism evidence="2 3">
    <name type="scientific">Zosterops borbonicus</name>
    <dbReference type="NCBI Taxonomy" id="364589"/>
    <lineage>
        <taxon>Eukaryota</taxon>
        <taxon>Metazoa</taxon>
        <taxon>Chordata</taxon>
        <taxon>Craniata</taxon>
        <taxon>Vertebrata</taxon>
        <taxon>Euteleostomi</taxon>
        <taxon>Archelosauria</taxon>
        <taxon>Archosauria</taxon>
        <taxon>Dinosauria</taxon>
        <taxon>Saurischia</taxon>
        <taxon>Theropoda</taxon>
        <taxon>Coelurosauria</taxon>
        <taxon>Aves</taxon>
        <taxon>Neognathae</taxon>
        <taxon>Neoaves</taxon>
        <taxon>Telluraves</taxon>
        <taxon>Australaves</taxon>
        <taxon>Passeriformes</taxon>
        <taxon>Sylvioidea</taxon>
        <taxon>Zosteropidae</taxon>
        <taxon>Zosterops</taxon>
    </lineage>
</organism>
<feature type="region of interest" description="Disordered" evidence="1">
    <location>
        <begin position="1"/>
        <end position="32"/>
    </location>
</feature>
<comment type="caution">
    <text evidence="2">The sequence shown here is derived from an EMBL/GenBank/DDBJ whole genome shotgun (WGS) entry which is preliminary data.</text>
</comment>
<feature type="non-terminal residue" evidence="2">
    <location>
        <position position="53"/>
    </location>
</feature>
<name>A0A8K1LSN6_9PASS</name>
<dbReference type="AlphaFoldDB" id="A0A8K1LSN6"/>
<evidence type="ECO:0000256" key="1">
    <source>
        <dbReference type="SAM" id="MobiDB-lite"/>
    </source>
</evidence>
<gene>
    <name evidence="2" type="ORF">HGM15179_002475</name>
</gene>